<keyword evidence="2" id="KW-0597">Phosphoprotein</keyword>
<dbReference type="SMART" id="SM00823">
    <property type="entry name" value="PKS_PP"/>
    <property type="match status" value="1"/>
</dbReference>
<dbReference type="PROSITE" id="PS50075">
    <property type="entry name" value="CARRIER"/>
    <property type="match status" value="1"/>
</dbReference>
<evidence type="ECO:0000313" key="3">
    <source>
        <dbReference type="EMBL" id="QKM71201.1"/>
    </source>
</evidence>
<keyword evidence="4" id="KW-1185">Reference proteome</keyword>
<evidence type="ECO:0000256" key="1">
    <source>
        <dbReference type="ARBA" id="ARBA00022450"/>
    </source>
</evidence>
<keyword evidence="1" id="KW-0596">Phosphopantetheine</keyword>
<dbReference type="InterPro" id="IPR036736">
    <property type="entry name" value="ACP-like_sf"/>
</dbReference>
<dbReference type="Pfam" id="PF00550">
    <property type="entry name" value="PP-binding"/>
    <property type="match status" value="1"/>
</dbReference>
<evidence type="ECO:0000313" key="4">
    <source>
        <dbReference type="Proteomes" id="UP000005940"/>
    </source>
</evidence>
<gene>
    <name evidence="3" type="ORF">STSU_032900</name>
</gene>
<dbReference type="Gene3D" id="1.10.1200.10">
    <property type="entry name" value="ACP-like"/>
    <property type="match status" value="1"/>
</dbReference>
<dbReference type="PROSITE" id="PS00012">
    <property type="entry name" value="PHOSPHOPANTETHEINE"/>
    <property type="match status" value="1"/>
</dbReference>
<dbReference type="GO" id="GO:0017000">
    <property type="term" value="P:antibiotic biosynthetic process"/>
    <property type="evidence" value="ECO:0007669"/>
    <property type="project" value="UniProtKB-ARBA"/>
</dbReference>
<accession>I2MTD7</accession>
<sequence length="94" mass="10022">MHHATTDGVRAELQKWLCGYLADELGVPAESIDPEEPMSSYGLDSVRAITLLADAEEHIGRELDPNAPWEYPTVAAFAGLLAEQPAAAGPGPHD</sequence>
<dbReference type="InterPro" id="IPR009081">
    <property type="entry name" value="PP-bd_ACP"/>
</dbReference>
<dbReference type="InterPro" id="IPR006162">
    <property type="entry name" value="Ppantetheine_attach_site"/>
</dbReference>
<proteinExistence type="predicted"/>
<evidence type="ECO:0000256" key="2">
    <source>
        <dbReference type="ARBA" id="ARBA00022553"/>
    </source>
</evidence>
<dbReference type="Proteomes" id="UP000005940">
    <property type="component" value="Chromosome"/>
</dbReference>
<dbReference type="EMBL" id="CP029159">
    <property type="protein sequence ID" value="QKM71201.1"/>
    <property type="molecule type" value="Genomic_DNA"/>
</dbReference>
<reference evidence="3 4" key="1">
    <citation type="journal article" date="2012" name="J. Bacteriol.">
        <title>Draft genome of Streptomyces tsukubaensis NRRL 18488, the producer of the clinically important immunosuppressant tacrolimus (FK506).</title>
        <authorList>
            <person name="Barreiro C."/>
            <person name="Prieto C."/>
            <person name="Sola-Landa A."/>
            <person name="Solera E."/>
            <person name="Martinez-Castro M."/>
            <person name="Perez-Redondo R."/>
            <person name="Garcia-Estrada C."/>
            <person name="Aparicio J.F."/>
            <person name="Fernandez-Martinez L.T."/>
            <person name="Santos-Aberturas J."/>
            <person name="Salehi-Najafabadi Z."/>
            <person name="Rodriguez-Garcia A."/>
            <person name="Tauch A."/>
            <person name="Martin J.F."/>
        </authorList>
    </citation>
    <scope>NUCLEOTIDE SEQUENCE [LARGE SCALE GENOMIC DNA]</scope>
    <source>
        <strain evidence="4">DSM 42081 / NBRC 108919 / NRRL 18488 / 9993</strain>
    </source>
</reference>
<protein>
    <submittedName>
        <fullName evidence="3">Acyl carrier protein</fullName>
    </submittedName>
</protein>
<dbReference type="AlphaFoldDB" id="I2MTD7"/>
<dbReference type="RefSeq" id="WP_006350996.1">
    <property type="nucleotide sequence ID" value="NZ_CP029159.1"/>
</dbReference>
<organism evidence="3 4">
    <name type="scientific">Streptomyces tsukubensis (strain DSM 42081 / NBRC 108919 / NRRL 18488 / 9993)</name>
    <dbReference type="NCBI Taxonomy" id="1114943"/>
    <lineage>
        <taxon>Bacteria</taxon>
        <taxon>Bacillati</taxon>
        <taxon>Actinomycetota</taxon>
        <taxon>Actinomycetes</taxon>
        <taxon>Kitasatosporales</taxon>
        <taxon>Streptomycetaceae</taxon>
        <taxon>Streptomyces</taxon>
    </lineage>
</organism>
<dbReference type="SUPFAM" id="SSF47336">
    <property type="entry name" value="ACP-like"/>
    <property type="match status" value="1"/>
</dbReference>
<name>I2MTD7_STRT9</name>
<dbReference type="SMART" id="SM01294">
    <property type="entry name" value="PKS_PP_betabranch"/>
    <property type="match status" value="1"/>
</dbReference>
<dbReference type="InterPro" id="IPR020806">
    <property type="entry name" value="PKS_PP-bd"/>
</dbReference>
<dbReference type="GO" id="GO:0031177">
    <property type="term" value="F:phosphopantetheine binding"/>
    <property type="evidence" value="ECO:0007669"/>
    <property type="project" value="InterPro"/>
</dbReference>